<name>A0A4R4EK98_9BACL</name>
<comment type="caution">
    <text evidence="2">The sequence shown here is derived from an EMBL/GenBank/DDBJ whole genome shotgun (WGS) entry which is preliminary data.</text>
</comment>
<dbReference type="RefSeq" id="WP_132416511.1">
    <property type="nucleotide sequence ID" value="NZ_SKFG01000002.1"/>
</dbReference>
<dbReference type="Proteomes" id="UP000295418">
    <property type="component" value="Unassembled WGS sequence"/>
</dbReference>
<dbReference type="InterPro" id="IPR000182">
    <property type="entry name" value="GNAT_dom"/>
</dbReference>
<dbReference type="AlphaFoldDB" id="A0A4R4EK98"/>
<dbReference type="GO" id="GO:0016747">
    <property type="term" value="F:acyltransferase activity, transferring groups other than amino-acyl groups"/>
    <property type="evidence" value="ECO:0007669"/>
    <property type="project" value="InterPro"/>
</dbReference>
<feature type="domain" description="N-acetyltransferase" evidence="1">
    <location>
        <begin position="1"/>
        <end position="152"/>
    </location>
</feature>
<evidence type="ECO:0000259" key="1">
    <source>
        <dbReference type="PROSITE" id="PS51186"/>
    </source>
</evidence>
<organism evidence="2 3">
    <name type="scientific">Paenibacillus albiflavus</name>
    <dbReference type="NCBI Taxonomy" id="2545760"/>
    <lineage>
        <taxon>Bacteria</taxon>
        <taxon>Bacillati</taxon>
        <taxon>Bacillota</taxon>
        <taxon>Bacilli</taxon>
        <taxon>Bacillales</taxon>
        <taxon>Paenibacillaceae</taxon>
        <taxon>Paenibacillus</taxon>
    </lineage>
</organism>
<keyword evidence="2" id="KW-0808">Transferase</keyword>
<proteinExistence type="predicted"/>
<dbReference type="SUPFAM" id="SSF55729">
    <property type="entry name" value="Acyl-CoA N-acyltransferases (Nat)"/>
    <property type="match status" value="1"/>
</dbReference>
<gene>
    <name evidence="2" type="ORF">E0485_03100</name>
</gene>
<evidence type="ECO:0000313" key="2">
    <source>
        <dbReference type="EMBL" id="TCZ79873.1"/>
    </source>
</evidence>
<keyword evidence="3" id="KW-1185">Reference proteome</keyword>
<dbReference type="Pfam" id="PF13527">
    <property type="entry name" value="Acetyltransf_9"/>
    <property type="match status" value="1"/>
</dbReference>
<dbReference type="OrthoDB" id="9797178at2"/>
<evidence type="ECO:0000313" key="3">
    <source>
        <dbReference type="Proteomes" id="UP000295418"/>
    </source>
</evidence>
<dbReference type="PROSITE" id="PS51186">
    <property type="entry name" value="GNAT"/>
    <property type="match status" value="1"/>
</dbReference>
<sequence length="170" mass="19081">MIIRTETIDDYKQVYQLNYLAFGNRDDEAQLVEKIRHTDGFIPELSIVAEQENQILGHILLSKASVVDGDKECEVIVLAPIAVHPDDQKRGIGGKLIQEGVKRCKAAGYPLILLIGHPTYYPKYGFKPARSYGLNLQQFEVPDNVFMVKEVIEGSLGTIKGELKYPAVFF</sequence>
<accession>A0A4R4EK98</accession>
<dbReference type="CDD" id="cd04301">
    <property type="entry name" value="NAT_SF"/>
    <property type="match status" value="1"/>
</dbReference>
<protein>
    <submittedName>
        <fullName evidence="2">N-acetyltransferase</fullName>
    </submittedName>
</protein>
<dbReference type="InterPro" id="IPR016181">
    <property type="entry name" value="Acyl_CoA_acyltransferase"/>
</dbReference>
<dbReference type="Gene3D" id="3.40.630.30">
    <property type="match status" value="1"/>
</dbReference>
<reference evidence="2 3" key="1">
    <citation type="submission" date="2019-03" db="EMBL/GenBank/DDBJ databases">
        <authorList>
            <person name="Kim M.K.M."/>
        </authorList>
    </citation>
    <scope>NUCLEOTIDE SEQUENCE [LARGE SCALE GENOMIC DNA]</scope>
    <source>
        <strain evidence="2 3">18JY21-1</strain>
    </source>
</reference>
<dbReference type="EMBL" id="SKFG01000002">
    <property type="protein sequence ID" value="TCZ79873.1"/>
    <property type="molecule type" value="Genomic_DNA"/>
</dbReference>